<evidence type="ECO:0000313" key="6">
    <source>
        <dbReference type="Proteomes" id="UP000265120"/>
    </source>
</evidence>
<feature type="region of interest" description="Disordered" evidence="4">
    <location>
        <begin position="241"/>
        <end position="281"/>
    </location>
</feature>
<evidence type="ECO:0000256" key="1">
    <source>
        <dbReference type="ARBA" id="ARBA00022737"/>
    </source>
</evidence>
<dbReference type="PANTHER" id="PTHR24193">
    <property type="entry name" value="ANKYRIN REPEAT PROTEIN"/>
    <property type="match status" value="1"/>
</dbReference>
<dbReference type="STRING" id="244447.ENSCSEP00000003226"/>
<dbReference type="Proteomes" id="UP000265120">
    <property type="component" value="Chromosome 7"/>
</dbReference>
<feature type="region of interest" description="Disordered" evidence="4">
    <location>
        <begin position="426"/>
        <end position="465"/>
    </location>
</feature>
<dbReference type="RefSeq" id="XP_008311469.1">
    <property type="nucleotide sequence ID" value="XM_008313247.3"/>
</dbReference>
<dbReference type="GeneTree" id="ENSGT00940000163025"/>
<keyword evidence="1" id="KW-0677">Repeat</keyword>
<feature type="repeat" description="ANK" evidence="3">
    <location>
        <begin position="82"/>
        <end position="114"/>
    </location>
</feature>
<dbReference type="GO" id="GO:0000976">
    <property type="term" value="F:transcription cis-regulatory region binding"/>
    <property type="evidence" value="ECO:0007669"/>
    <property type="project" value="TreeGrafter"/>
</dbReference>
<dbReference type="AlphaFoldDB" id="A0A3P8URA1"/>
<dbReference type="InterPro" id="IPR050663">
    <property type="entry name" value="Ankyrin-SOCS_Box"/>
</dbReference>
<dbReference type="InParanoid" id="A0A3P8URA1"/>
<sequence length="486" mass="53942">MLKTPGKSKTGTKILLDAMSKDKVHLARFVLDALDGEIVDSKTEGAQTPLISSVLLPEGHVRCKFAELLLERGARVNCQDSDGRTALSHACENGYLDAVKILVRYNADPEIVDSWGNSALMYAAVTGHSAVVDFLVRAFKRLGLQIDRQNKVGNSAVGVAKYLGHTDCISALISKKSREFEEGAERNIESRLYLNVKERGEKVRAGGKLQMCDHPDCALTPNCRIEPGFKLKPIRTPLMGSMEESEREDDSLSPQGELTLSGLLTPNLPSPAPHQPSNAKKLSDRLMQSDYRLPPLKHNPEAPKSLFFSPQPHRNQLKSSVLGILLTPVLSKKSIKKPETEKSKFLDFCGGLRFHDSYYQKRCSLPTSVLSPTPPERTLMPCRKFRTVMRREASPCKAKLPQLTQTNSSKTFSVLSNKLLRRYTSPDIKKTDKDLEEGPVMTPGRIPRSETFPQTAKHPQVGSKSSIDSISSVKCEFDLNFKMLNN</sequence>
<dbReference type="Gene3D" id="1.25.40.20">
    <property type="entry name" value="Ankyrin repeat-containing domain"/>
    <property type="match status" value="1"/>
</dbReference>
<dbReference type="InterPro" id="IPR002110">
    <property type="entry name" value="Ankyrin_rpt"/>
</dbReference>
<dbReference type="OMA" id="YYQKRCS"/>
<dbReference type="SMART" id="SM00248">
    <property type="entry name" value="ANK"/>
    <property type="match status" value="4"/>
</dbReference>
<evidence type="ECO:0000313" key="5">
    <source>
        <dbReference type="Ensembl" id="ENSCSEP00000003226.1"/>
    </source>
</evidence>
<protein>
    <submittedName>
        <fullName evidence="5">Ankyrin repeat domain 63</fullName>
    </submittedName>
</protein>
<dbReference type="GO" id="GO:0005634">
    <property type="term" value="C:nucleus"/>
    <property type="evidence" value="ECO:0007669"/>
    <property type="project" value="TreeGrafter"/>
</dbReference>
<evidence type="ECO:0000256" key="3">
    <source>
        <dbReference type="PROSITE-ProRule" id="PRU00023"/>
    </source>
</evidence>
<dbReference type="Pfam" id="PF12796">
    <property type="entry name" value="Ank_2"/>
    <property type="match status" value="1"/>
</dbReference>
<dbReference type="PROSITE" id="PS50088">
    <property type="entry name" value="ANK_REPEAT"/>
    <property type="match status" value="1"/>
</dbReference>
<evidence type="ECO:0000256" key="2">
    <source>
        <dbReference type="ARBA" id="ARBA00023043"/>
    </source>
</evidence>
<dbReference type="Ensembl" id="ENSCSET00000003271.1">
    <property type="protein sequence ID" value="ENSCSEP00000003226.1"/>
    <property type="gene ID" value="ENSCSEG00000002111.1"/>
</dbReference>
<feature type="compositionally biased region" description="Polar residues" evidence="4">
    <location>
        <begin position="252"/>
        <end position="264"/>
    </location>
</feature>
<dbReference type="InterPro" id="IPR036770">
    <property type="entry name" value="Ankyrin_rpt-contain_sf"/>
</dbReference>
<dbReference type="KEGG" id="csem:103381064"/>
<reference evidence="5 6" key="1">
    <citation type="journal article" date="2014" name="Nat. Genet.">
        <title>Whole-genome sequence of a flatfish provides insights into ZW sex chromosome evolution and adaptation to a benthic lifestyle.</title>
        <authorList>
            <person name="Chen S."/>
            <person name="Zhang G."/>
            <person name="Shao C."/>
            <person name="Huang Q."/>
            <person name="Liu G."/>
            <person name="Zhang P."/>
            <person name="Song W."/>
            <person name="An N."/>
            <person name="Chalopin D."/>
            <person name="Volff J.N."/>
            <person name="Hong Y."/>
            <person name="Li Q."/>
            <person name="Sha Z."/>
            <person name="Zhou H."/>
            <person name="Xie M."/>
            <person name="Yu Q."/>
            <person name="Liu Y."/>
            <person name="Xiang H."/>
            <person name="Wang N."/>
            <person name="Wu K."/>
            <person name="Yang C."/>
            <person name="Zhou Q."/>
            <person name="Liao X."/>
            <person name="Yang L."/>
            <person name="Hu Q."/>
            <person name="Zhang J."/>
            <person name="Meng L."/>
            <person name="Jin L."/>
            <person name="Tian Y."/>
            <person name="Lian J."/>
            <person name="Yang J."/>
            <person name="Miao G."/>
            <person name="Liu S."/>
            <person name="Liang Z."/>
            <person name="Yan F."/>
            <person name="Li Y."/>
            <person name="Sun B."/>
            <person name="Zhang H."/>
            <person name="Zhang J."/>
            <person name="Zhu Y."/>
            <person name="Du M."/>
            <person name="Zhao Y."/>
            <person name="Schartl M."/>
            <person name="Tang Q."/>
            <person name="Wang J."/>
        </authorList>
    </citation>
    <scope>NUCLEOTIDE SEQUENCE</scope>
</reference>
<dbReference type="GeneID" id="103381064"/>
<evidence type="ECO:0000256" key="4">
    <source>
        <dbReference type="SAM" id="MobiDB-lite"/>
    </source>
</evidence>
<organism evidence="5 6">
    <name type="scientific">Cynoglossus semilaevis</name>
    <name type="common">Tongue sole</name>
    <dbReference type="NCBI Taxonomy" id="244447"/>
    <lineage>
        <taxon>Eukaryota</taxon>
        <taxon>Metazoa</taxon>
        <taxon>Chordata</taxon>
        <taxon>Craniata</taxon>
        <taxon>Vertebrata</taxon>
        <taxon>Euteleostomi</taxon>
        <taxon>Actinopterygii</taxon>
        <taxon>Neopterygii</taxon>
        <taxon>Teleostei</taxon>
        <taxon>Neoteleostei</taxon>
        <taxon>Acanthomorphata</taxon>
        <taxon>Carangaria</taxon>
        <taxon>Pleuronectiformes</taxon>
        <taxon>Pleuronectoidei</taxon>
        <taxon>Cynoglossidae</taxon>
        <taxon>Cynoglossinae</taxon>
        <taxon>Cynoglossus</taxon>
    </lineage>
</organism>
<accession>A0A3P8URA1</accession>
<reference evidence="5" key="3">
    <citation type="submission" date="2025-09" db="UniProtKB">
        <authorList>
            <consortium name="Ensembl"/>
        </authorList>
    </citation>
    <scope>IDENTIFICATION</scope>
</reference>
<dbReference type="PROSITE" id="PS50297">
    <property type="entry name" value="ANK_REP_REGION"/>
    <property type="match status" value="1"/>
</dbReference>
<keyword evidence="2 3" id="KW-0040">ANK repeat</keyword>
<dbReference type="SUPFAM" id="SSF48403">
    <property type="entry name" value="Ankyrin repeat"/>
    <property type="match status" value="1"/>
</dbReference>
<dbReference type="CTD" id="100131244"/>
<dbReference type="GO" id="GO:0045944">
    <property type="term" value="P:positive regulation of transcription by RNA polymerase II"/>
    <property type="evidence" value="ECO:0007669"/>
    <property type="project" value="TreeGrafter"/>
</dbReference>
<keyword evidence="6" id="KW-1185">Reference proteome</keyword>
<proteinExistence type="predicted"/>
<dbReference type="OrthoDB" id="5406014at2759"/>
<dbReference type="PANTHER" id="PTHR24193:SF121">
    <property type="entry name" value="ADA2A-CONTAINING COMPLEX COMPONENT 3, ISOFORM D"/>
    <property type="match status" value="1"/>
</dbReference>
<name>A0A3P8URA1_CYNSE</name>
<reference evidence="5" key="2">
    <citation type="submission" date="2025-08" db="UniProtKB">
        <authorList>
            <consortium name="Ensembl"/>
        </authorList>
    </citation>
    <scope>IDENTIFICATION</scope>
</reference>